<evidence type="ECO:0000313" key="18">
    <source>
        <dbReference type="Proteomes" id="UP000179344"/>
    </source>
</evidence>
<keyword evidence="9 16" id="KW-0547">Nucleotide-binding</keyword>
<comment type="cofactor">
    <cofactor evidence="16">
        <name>NH4(+)</name>
        <dbReference type="ChEBI" id="CHEBI:28938"/>
    </cofactor>
    <cofactor evidence="16">
        <name>K(+)</name>
        <dbReference type="ChEBI" id="CHEBI:29103"/>
    </cofactor>
    <text evidence="16">A monovalent cation. Ammonium or potassium.</text>
</comment>
<feature type="active site" description="Proton acceptor" evidence="16">
    <location>
        <position position="103"/>
    </location>
</feature>
<evidence type="ECO:0000256" key="8">
    <source>
        <dbReference type="ARBA" id="ARBA00022679"/>
    </source>
</evidence>
<dbReference type="Gene3D" id="3.30.420.40">
    <property type="match status" value="2"/>
</dbReference>
<comment type="caution">
    <text evidence="17">The sequence shown here is derived from an EMBL/GenBank/DDBJ whole genome shotgun (WGS) entry which is preliminary data.</text>
</comment>
<name>A0A1F6TBJ6_9PROT</name>
<dbReference type="GO" id="GO:0015937">
    <property type="term" value="P:coenzyme A biosynthetic process"/>
    <property type="evidence" value="ECO:0007669"/>
    <property type="project" value="UniProtKB-UniRule"/>
</dbReference>
<evidence type="ECO:0000256" key="16">
    <source>
        <dbReference type="HAMAP-Rule" id="MF_01274"/>
    </source>
</evidence>
<dbReference type="PANTHER" id="PTHR34265:SF1">
    <property type="entry name" value="TYPE III PANTOTHENATE KINASE"/>
    <property type="match status" value="1"/>
</dbReference>
<feature type="binding site" evidence="16">
    <location>
        <position position="177"/>
    </location>
    <ligand>
        <name>substrate</name>
    </ligand>
</feature>
<comment type="catalytic activity">
    <reaction evidence="1 16">
        <text>(R)-pantothenate + ATP = (R)-4'-phosphopantothenate + ADP + H(+)</text>
        <dbReference type="Rhea" id="RHEA:16373"/>
        <dbReference type="ChEBI" id="CHEBI:10986"/>
        <dbReference type="ChEBI" id="CHEBI:15378"/>
        <dbReference type="ChEBI" id="CHEBI:29032"/>
        <dbReference type="ChEBI" id="CHEBI:30616"/>
        <dbReference type="ChEBI" id="CHEBI:456216"/>
        <dbReference type="EC" id="2.7.1.33"/>
    </reaction>
</comment>
<proteinExistence type="inferred from homology"/>
<dbReference type="Pfam" id="PF03309">
    <property type="entry name" value="Pan_kinase"/>
    <property type="match status" value="1"/>
</dbReference>
<comment type="function">
    <text evidence="16">Catalyzes the phosphorylation of pantothenate (Pan), the first step in CoA biosynthesis.</text>
</comment>
<keyword evidence="8 16" id="KW-0808">Transferase</keyword>
<keyword evidence="10 16" id="KW-0418">Kinase</keyword>
<feature type="binding site" evidence="16">
    <location>
        <begin position="7"/>
        <end position="14"/>
    </location>
    <ligand>
        <name>ATP</name>
        <dbReference type="ChEBI" id="CHEBI:30616"/>
    </ligand>
</feature>
<feature type="binding site" evidence="16">
    <location>
        <position position="94"/>
    </location>
    <ligand>
        <name>substrate</name>
    </ligand>
</feature>
<dbReference type="GO" id="GO:0046872">
    <property type="term" value="F:metal ion binding"/>
    <property type="evidence" value="ECO:0007669"/>
    <property type="project" value="UniProtKB-KW"/>
</dbReference>
<dbReference type="UniPathway" id="UPA00241">
    <property type="reaction ID" value="UER00352"/>
</dbReference>
<keyword evidence="12 16" id="KW-0630">Potassium</keyword>
<dbReference type="SUPFAM" id="SSF53067">
    <property type="entry name" value="Actin-like ATPase domain"/>
    <property type="match status" value="2"/>
</dbReference>
<protein>
    <recommendedName>
        <fullName evidence="15 16">Type III pantothenate kinase</fullName>
        <ecNumber evidence="6 16">2.7.1.33</ecNumber>
    </recommendedName>
    <alternativeName>
        <fullName evidence="16">PanK-III</fullName>
    </alternativeName>
    <alternativeName>
        <fullName evidence="16">Pantothenic acid kinase</fullName>
    </alternativeName>
</protein>
<evidence type="ECO:0000256" key="11">
    <source>
        <dbReference type="ARBA" id="ARBA00022840"/>
    </source>
</evidence>
<keyword evidence="7 16" id="KW-0963">Cytoplasm</keyword>
<gene>
    <name evidence="16" type="primary">coaX</name>
    <name evidence="17" type="ORF">A2V92_00135</name>
</gene>
<evidence type="ECO:0000256" key="10">
    <source>
        <dbReference type="ARBA" id="ARBA00022777"/>
    </source>
</evidence>
<evidence type="ECO:0000256" key="2">
    <source>
        <dbReference type="ARBA" id="ARBA00001958"/>
    </source>
</evidence>
<comment type="pathway">
    <text evidence="4 16">Cofactor biosynthesis; coenzyme A biosynthesis; CoA from (R)-pantothenate: step 1/5.</text>
</comment>
<evidence type="ECO:0000256" key="15">
    <source>
        <dbReference type="ARBA" id="ARBA00040883"/>
    </source>
</evidence>
<keyword evidence="11 16" id="KW-0067">ATP-binding</keyword>
<evidence type="ECO:0000256" key="6">
    <source>
        <dbReference type="ARBA" id="ARBA00012102"/>
    </source>
</evidence>
<evidence type="ECO:0000256" key="1">
    <source>
        <dbReference type="ARBA" id="ARBA00001206"/>
    </source>
</evidence>
<dbReference type="GO" id="GO:0005524">
    <property type="term" value="F:ATP binding"/>
    <property type="evidence" value="ECO:0007669"/>
    <property type="project" value="UniProtKB-UniRule"/>
</dbReference>
<dbReference type="Proteomes" id="UP000179344">
    <property type="component" value="Unassembled WGS sequence"/>
</dbReference>
<comment type="similarity">
    <text evidence="14 16">Belongs to the type III pantothenate kinase family.</text>
</comment>
<dbReference type="CDD" id="cd24015">
    <property type="entry name" value="ASKHA_NBD_PanK-III"/>
    <property type="match status" value="1"/>
</dbReference>
<dbReference type="PANTHER" id="PTHR34265">
    <property type="entry name" value="TYPE III PANTOTHENATE KINASE"/>
    <property type="match status" value="1"/>
</dbReference>
<comment type="subcellular location">
    <subcellularLocation>
        <location evidence="3 16">Cytoplasm</location>
    </subcellularLocation>
</comment>
<evidence type="ECO:0000256" key="9">
    <source>
        <dbReference type="ARBA" id="ARBA00022741"/>
    </source>
</evidence>
<evidence type="ECO:0000256" key="7">
    <source>
        <dbReference type="ARBA" id="ARBA00022490"/>
    </source>
</evidence>
<evidence type="ECO:0000256" key="5">
    <source>
        <dbReference type="ARBA" id="ARBA00011738"/>
    </source>
</evidence>
<dbReference type="InterPro" id="IPR043129">
    <property type="entry name" value="ATPase_NBD"/>
</dbReference>
<comment type="cofactor">
    <cofactor evidence="2">
        <name>K(+)</name>
        <dbReference type="ChEBI" id="CHEBI:29103"/>
    </cofactor>
</comment>
<evidence type="ECO:0000256" key="3">
    <source>
        <dbReference type="ARBA" id="ARBA00004496"/>
    </source>
</evidence>
<keyword evidence="16" id="KW-0479">Metal-binding</keyword>
<evidence type="ECO:0000313" key="17">
    <source>
        <dbReference type="EMBL" id="OGI42456.1"/>
    </source>
</evidence>
<comment type="subunit">
    <text evidence="5 16">Homodimer.</text>
</comment>
<keyword evidence="13 16" id="KW-0173">Coenzyme A biosynthesis</keyword>
<feature type="binding site" evidence="16">
    <location>
        <position position="123"/>
    </location>
    <ligand>
        <name>K(+)</name>
        <dbReference type="ChEBI" id="CHEBI:29103"/>
    </ligand>
</feature>
<evidence type="ECO:0000256" key="12">
    <source>
        <dbReference type="ARBA" id="ARBA00022958"/>
    </source>
</evidence>
<dbReference type="EC" id="2.7.1.33" evidence="6 16"/>
<feature type="binding site" evidence="16">
    <location>
        <position position="126"/>
    </location>
    <ligand>
        <name>ATP</name>
        <dbReference type="ChEBI" id="CHEBI:30616"/>
    </ligand>
</feature>
<evidence type="ECO:0000256" key="4">
    <source>
        <dbReference type="ARBA" id="ARBA00005225"/>
    </source>
</evidence>
<evidence type="ECO:0000256" key="14">
    <source>
        <dbReference type="ARBA" id="ARBA00038036"/>
    </source>
</evidence>
<organism evidence="17 18">
    <name type="scientific">Candidatus Muproteobacteria bacterium RBG_16_65_31</name>
    <dbReference type="NCBI Taxonomy" id="1817759"/>
    <lineage>
        <taxon>Bacteria</taxon>
        <taxon>Pseudomonadati</taxon>
        <taxon>Pseudomonadota</taxon>
        <taxon>Candidatus Muproteobacteria</taxon>
    </lineage>
</organism>
<evidence type="ECO:0000256" key="13">
    <source>
        <dbReference type="ARBA" id="ARBA00022993"/>
    </source>
</evidence>
<feature type="binding site" evidence="16">
    <location>
        <begin position="101"/>
        <end position="104"/>
    </location>
    <ligand>
        <name>substrate</name>
    </ligand>
</feature>
<accession>A0A1F6TBJ6</accession>
<dbReference type="InterPro" id="IPR004619">
    <property type="entry name" value="Type_III_PanK"/>
</dbReference>
<dbReference type="HAMAP" id="MF_01274">
    <property type="entry name" value="Pantothen_kinase_3"/>
    <property type="match status" value="1"/>
</dbReference>
<reference evidence="17 18" key="1">
    <citation type="journal article" date="2016" name="Nat. Commun.">
        <title>Thousands of microbial genomes shed light on interconnected biogeochemical processes in an aquifer system.</title>
        <authorList>
            <person name="Anantharaman K."/>
            <person name="Brown C.T."/>
            <person name="Hug L.A."/>
            <person name="Sharon I."/>
            <person name="Castelle C.J."/>
            <person name="Probst A.J."/>
            <person name="Thomas B.C."/>
            <person name="Singh A."/>
            <person name="Wilkins M.J."/>
            <person name="Karaoz U."/>
            <person name="Brodie E.L."/>
            <person name="Williams K.H."/>
            <person name="Hubbard S.S."/>
            <person name="Banfield J.F."/>
        </authorList>
    </citation>
    <scope>NUCLEOTIDE SEQUENCE [LARGE SCALE GENOMIC DNA]</scope>
</reference>
<sequence>MSMLLLDIGNSRLRWVLHGSGWWEPRSALHRSGKIENLLDEVWEGMPTPEKIVVVSVAGREVMGGLKKWLKRRWSLAPYLVTPQAEQLGVKNGYADPYALGADRWAALIAARGLTQGPACVVDCGTAVTVDALSAEGVFKGGVIFPGLLLLRQSLVRGTAGIDATPGNDATCLARSTADGVAAGTIVGLAGAIERVIEEQQNSLWSELKIFLTGGDAQLLEPRLRRPVMVVPDLVLKGLVRIADTL</sequence>
<dbReference type="GO" id="GO:0005737">
    <property type="term" value="C:cytoplasm"/>
    <property type="evidence" value="ECO:0007669"/>
    <property type="project" value="UniProtKB-SubCell"/>
</dbReference>
<dbReference type="AlphaFoldDB" id="A0A1F6TBJ6"/>
<dbReference type="NCBIfam" id="TIGR00671">
    <property type="entry name" value="baf"/>
    <property type="match status" value="1"/>
</dbReference>
<dbReference type="GO" id="GO:0004594">
    <property type="term" value="F:pantothenate kinase activity"/>
    <property type="evidence" value="ECO:0007669"/>
    <property type="project" value="UniProtKB-UniRule"/>
</dbReference>
<dbReference type="EMBL" id="MFST01000151">
    <property type="protein sequence ID" value="OGI42456.1"/>
    <property type="molecule type" value="Genomic_DNA"/>
</dbReference>